<dbReference type="AlphaFoldDB" id="A0A6A6T5D2"/>
<evidence type="ECO:0000256" key="1">
    <source>
        <dbReference type="SAM" id="MobiDB-lite"/>
    </source>
</evidence>
<feature type="compositionally biased region" description="Basic and acidic residues" evidence="1">
    <location>
        <begin position="94"/>
        <end position="105"/>
    </location>
</feature>
<dbReference type="EMBL" id="MU004352">
    <property type="protein sequence ID" value="KAF2655225.1"/>
    <property type="molecule type" value="Genomic_DNA"/>
</dbReference>
<protein>
    <submittedName>
        <fullName evidence="2">Uncharacterized protein</fullName>
    </submittedName>
</protein>
<dbReference type="Proteomes" id="UP000799324">
    <property type="component" value="Unassembled WGS sequence"/>
</dbReference>
<accession>A0A6A6T5D2</accession>
<feature type="region of interest" description="Disordered" evidence="1">
    <location>
        <begin position="87"/>
        <end position="115"/>
    </location>
</feature>
<reference evidence="2" key="1">
    <citation type="journal article" date="2020" name="Stud. Mycol.">
        <title>101 Dothideomycetes genomes: a test case for predicting lifestyles and emergence of pathogens.</title>
        <authorList>
            <person name="Haridas S."/>
            <person name="Albert R."/>
            <person name="Binder M."/>
            <person name="Bloem J."/>
            <person name="Labutti K."/>
            <person name="Salamov A."/>
            <person name="Andreopoulos B."/>
            <person name="Baker S."/>
            <person name="Barry K."/>
            <person name="Bills G."/>
            <person name="Bluhm B."/>
            <person name="Cannon C."/>
            <person name="Castanera R."/>
            <person name="Culley D."/>
            <person name="Daum C."/>
            <person name="Ezra D."/>
            <person name="Gonzalez J."/>
            <person name="Henrissat B."/>
            <person name="Kuo A."/>
            <person name="Liang C."/>
            <person name="Lipzen A."/>
            <person name="Lutzoni F."/>
            <person name="Magnuson J."/>
            <person name="Mondo S."/>
            <person name="Nolan M."/>
            <person name="Ohm R."/>
            <person name="Pangilinan J."/>
            <person name="Park H.-J."/>
            <person name="Ramirez L."/>
            <person name="Alfaro M."/>
            <person name="Sun H."/>
            <person name="Tritt A."/>
            <person name="Yoshinaga Y."/>
            <person name="Zwiers L.-H."/>
            <person name="Turgeon B."/>
            <person name="Goodwin S."/>
            <person name="Spatafora J."/>
            <person name="Crous P."/>
            <person name="Grigoriev I."/>
        </authorList>
    </citation>
    <scope>NUCLEOTIDE SEQUENCE</scope>
    <source>
        <strain evidence="2">CBS 122681</strain>
    </source>
</reference>
<gene>
    <name evidence="2" type="ORF">K491DRAFT_747531</name>
</gene>
<proteinExistence type="predicted"/>
<name>A0A6A6T5D2_9PLEO</name>
<organism evidence="2 3">
    <name type="scientific">Lophiostoma macrostomum CBS 122681</name>
    <dbReference type="NCBI Taxonomy" id="1314788"/>
    <lineage>
        <taxon>Eukaryota</taxon>
        <taxon>Fungi</taxon>
        <taxon>Dikarya</taxon>
        <taxon>Ascomycota</taxon>
        <taxon>Pezizomycotina</taxon>
        <taxon>Dothideomycetes</taxon>
        <taxon>Pleosporomycetidae</taxon>
        <taxon>Pleosporales</taxon>
        <taxon>Lophiostomataceae</taxon>
        <taxon>Lophiostoma</taxon>
    </lineage>
</organism>
<feature type="region of interest" description="Disordered" evidence="1">
    <location>
        <begin position="135"/>
        <end position="156"/>
    </location>
</feature>
<evidence type="ECO:0000313" key="2">
    <source>
        <dbReference type="EMBL" id="KAF2655225.1"/>
    </source>
</evidence>
<keyword evidence="3" id="KW-1185">Reference proteome</keyword>
<evidence type="ECO:0000313" key="3">
    <source>
        <dbReference type="Proteomes" id="UP000799324"/>
    </source>
</evidence>
<sequence length="202" mass="21974">MSSGSNGSRNGDVLFSVKRGLVTLLGTIFLVGDHDDEERIIIVDESNCTNQGMYSNTLELHYDDSSVSDASLESDFEEDEDGAYYYGTGGSTHEVNEASETKAATEADESGEPAFAASQLSSMLNPLSISGAIFSGIDDPSQDSDYEPSVSDDGQDFTRYNTEFDHSAYHDDLERTLIEGVLKKHQLATGCNSNMPVERRNL</sequence>